<keyword evidence="1" id="KW-0472">Membrane</keyword>
<sequence>MQDSIKEVKDSIKYHQKRVGQINWAMWLLIMLAAILFLFIYSMLDTQVKHLADIMKYAASAGIKTMDSAPTSMSSPANSSNLGFMVIAMCVARLLVYFGQLRFHLKEISLHQQILISLTKIRAAQNSDLPETVRGTLLRSATVTESSENPALHIPSEAIAKISEAVTDRLSRLIAGKGN</sequence>
<evidence type="ECO:0000313" key="2">
    <source>
        <dbReference type="EMBL" id="PYF83228.1"/>
    </source>
</evidence>
<proteinExistence type="predicted"/>
<name>A0A318V6V7_9GAMM</name>
<reference evidence="2 3" key="1">
    <citation type="submission" date="2018-06" db="EMBL/GenBank/DDBJ databases">
        <title>Genomic Encyclopedia of Type Strains, Phase III (KMG-III): the genomes of soil and plant-associated and newly described type strains.</title>
        <authorList>
            <person name="Whitman W."/>
        </authorList>
    </citation>
    <scope>NUCLEOTIDE SEQUENCE [LARGE SCALE GENOMIC DNA]</scope>
    <source>
        <strain evidence="2 3">CECT 7730</strain>
    </source>
</reference>
<feature type="transmembrane region" description="Helical" evidence="1">
    <location>
        <begin position="82"/>
        <end position="99"/>
    </location>
</feature>
<feature type="transmembrane region" description="Helical" evidence="1">
    <location>
        <begin position="21"/>
        <end position="41"/>
    </location>
</feature>
<evidence type="ECO:0000313" key="3">
    <source>
        <dbReference type="Proteomes" id="UP000247551"/>
    </source>
</evidence>
<gene>
    <name evidence="2" type="ORF">DFP75_102322</name>
</gene>
<keyword evidence="1" id="KW-0812">Transmembrane</keyword>
<evidence type="ECO:0000256" key="1">
    <source>
        <dbReference type="SAM" id="Phobius"/>
    </source>
</evidence>
<organism evidence="2 3">
    <name type="scientific">Marinomonas alcarazii</name>
    <dbReference type="NCBI Taxonomy" id="491949"/>
    <lineage>
        <taxon>Bacteria</taxon>
        <taxon>Pseudomonadati</taxon>
        <taxon>Pseudomonadota</taxon>
        <taxon>Gammaproteobacteria</taxon>
        <taxon>Oceanospirillales</taxon>
        <taxon>Oceanospirillaceae</taxon>
        <taxon>Marinomonas</taxon>
    </lineage>
</organism>
<accession>A0A318V6V7</accession>
<dbReference type="AlphaFoldDB" id="A0A318V6V7"/>
<dbReference type="RefSeq" id="WP_110573454.1">
    <property type="nucleotide sequence ID" value="NZ_QKLW01000002.1"/>
</dbReference>
<protein>
    <submittedName>
        <fullName evidence="2">Uncharacterized protein</fullName>
    </submittedName>
</protein>
<dbReference type="Proteomes" id="UP000247551">
    <property type="component" value="Unassembled WGS sequence"/>
</dbReference>
<dbReference type="EMBL" id="QKLW01000002">
    <property type="protein sequence ID" value="PYF83228.1"/>
    <property type="molecule type" value="Genomic_DNA"/>
</dbReference>
<keyword evidence="1" id="KW-1133">Transmembrane helix</keyword>
<comment type="caution">
    <text evidence="2">The sequence shown here is derived from an EMBL/GenBank/DDBJ whole genome shotgun (WGS) entry which is preliminary data.</text>
</comment>
<keyword evidence="3" id="KW-1185">Reference proteome</keyword>